<feature type="transmembrane region" description="Helical" evidence="1">
    <location>
        <begin position="98"/>
        <end position="118"/>
    </location>
</feature>
<feature type="transmembrane region" description="Helical" evidence="1">
    <location>
        <begin position="139"/>
        <end position="157"/>
    </location>
</feature>
<proteinExistence type="predicted"/>
<keyword evidence="1" id="KW-0812">Transmembrane</keyword>
<dbReference type="EMBL" id="HBGZ01008426">
    <property type="protein sequence ID" value="CAD9588296.1"/>
    <property type="molecule type" value="Transcribed_RNA"/>
</dbReference>
<keyword evidence="1" id="KW-1133">Transmembrane helix</keyword>
<protein>
    <submittedName>
        <fullName evidence="2">Uncharacterized protein</fullName>
    </submittedName>
</protein>
<organism evidence="2">
    <name type="scientific">Skeletonema marinoi</name>
    <dbReference type="NCBI Taxonomy" id="267567"/>
    <lineage>
        <taxon>Eukaryota</taxon>
        <taxon>Sar</taxon>
        <taxon>Stramenopiles</taxon>
        <taxon>Ochrophyta</taxon>
        <taxon>Bacillariophyta</taxon>
        <taxon>Coscinodiscophyceae</taxon>
        <taxon>Thalassiosirophycidae</taxon>
        <taxon>Thalassiosirales</taxon>
        <taxon>Skeletonemataceae</taxon>
        <taxon>Skeletonema</taxon>
        <taxon>Skeletonema marinoi-dohrnii complex</taxon>
    </lineage>
</organism>
<name>A0A7S2PAQ8_9STRA</name>
<keyword evidence="1" id="KW-0472">Membrane</keyword>
<evidence type="ECO:0000313" key="2">
    <source>
        <dbReference type="EMBL" id="CAD9588296.1"/>
    </source>
</evidence>
<gene>
    <name evidence="2" type="ORF">SMAR0320_LOCUS6012</name>
</gene>
<dbReference type="AlphaFoldDB" id="A0A7S2PAQ8"/>
<feature type="transmembrane region" description="Helical" evidence="1">
    <location>
        <begin position="258"/>
        <end position="275"/>
    </location>
</feature>
<feature type="transmembrane region" description="Helical" evidence="1">
    <location>
        <begin position="177"/>
        <end position="196"/>
    </location>
</feature>
<feature type="transmembrane region" description="Helical" evidence="1">
    <location>
        <begin position="32"/>
        <end position="56"/>
    </location>
</feature>
<evidence type="ECO:0000256" key="1">
    <source>
        <dbReference type="SAM" id="Phobius"/>
    </source>
</evidence>
<sequence>MTSYQSVPSGAAEGPKDPKPTTLNIQVEKIRLIAYFSFWGMCAFAVICSIVLVWPYKTCVIDGVDKTGKDCSDLLRIFGFNNICVNWDYQPAVQLTGMVYPIFEYSLLLYILLDYFQIQNDMLNGIFPAQKAKLMKTMFWIKVVLVAWFRMIFICKVTDDPIVIGGLSIDGVLAHTMGFWGLQWGLVLIAFENVLYLTYRKQGMWSFSNETTIKLAYAYLFGLAASTAFKFIWSASIFASETGTPVFPNSVAQVVDRVWMLLAAVLPVFFALNGMKKDPTMVITIVNSEERK</sequence>
<accession>A0A7S2PAQ8</accession>
<reference evidence="2" key="1">
    <citation type="submission" date="2021-01" db="EMBL/GenBank/DDBJ databases">
        <authorList>
            <person name="Corre E."/>
            <person name="Pelletier E."/>
            <person name="Niang G."/>
            <person name="Scheremetjew M."/>
            <person name="Finn R."/>
            <person name="Kale V."/>
            <person name="Holt S."/>
            <person name="Cochrane G."/>
            <person name="Meng A."/>
            <person name="Brown T."/>
            <person name="Cohen L."/>
        </authorList>
    </citation>
    <scope>NUCLEOTIDE SEQUENCE</scope>
    <source>
        <strain evidence="2">SM1012Den-03</strain>
    </source>
</reference>
<feature type="transmembrane region" description="Helical" evidence="1">
    <location>
        <begin position="217"/>
        <end position="238"/>
    </location>
</feature>